<evidence type="ECO:0000256" key="1">
    <source>
        <dbReference type="SAM" id="Phobius"/>
    </source>
</evidence>
<keyword evidence="1" id="KW-1133">Transmembrane helix</keyword>
<dbReference type="RefSeq" id="WP_150098535.1">
    <property type="nucleotide sequence ID" value="NZ_VWPL01000035.1"/>
</dbReference>
<feature type="transmembrane region" description="Helical" evidence="1">
    <location>
        <begin position="70"/>
        <end position="90"/>
    </location>
</feature>
<accession>A0A5M6HN05</accession>
<reference evidence="2 3" key="1">
    <citation type="submission" date="2019-09" db="EMBL/GenBank/DDBJ databases">
        <title>Draft Whole-Genome sequence of Blastochloris sulfoviridis DSM 729.</title>
        <authorList>
            <person name="Meyer T.E."/>
            <person name="Kyndt J.A."/>
        </authorList>
    </citation>
    <scope>NUCLEOTIDE SEQUENCE [LARGE SCALE GENOMIC DNA]</scope>
    <source>
        <strain evidence="2 3">DSM 729</strain>
    </source>
</reference>
<keyword evidence="1" id="KW-0812">Transmembrane</keyword>
<name>A0A5M6HN05_9HYPH</name>
<gene>
    <name evidence="2" type="ORF">F1193_14585</name>
</gene>
<proteinExistence type="predicted"/>
<dbReference type="EMBL" id="VWPL01000035">
    <property type="protein sequence ID" value="KAA5597231.1"/>
    <property type="molecule type" value="Genomic_DNA"/>
</dbReference>
<evidence type="ECO:0000313" key="2">
    <source>
        <dbReference type="EMBL" id="KAA5597231.1"/>
    </source>
</evidence>
<evidence type="ECO:0000313" key="3">
    <source>
        <dbReference type="Proteomes" id="UP000323886"/>
    </source>
</evidence>
<protein>
    <recommendedName>
        <fullName evidence="4">DUF1475 domain-containing protein</fullName>
    </recommendedName>
</protein>
<comment type="caution">
    <text evidence="2">The sequence shown here is derived from an EMBL/GenBank/DDBJ whole genome shotgun (WGS) entry which is preliminary data.</text>
</comment>
<sequence length="107" mass="11351">MTPLNLVRVLFMLAAAALVGLIVWASTQASIGASFLRMIDDPWGVVTLTDLSLGFLAAATVIGLVEGRRALVWIAALFVLGNVVTAVWLARRLPDLAPALRRLRAGG</sequence>
<organism evidence="2 3">
    <name type="scientific">Blastochloris sulfoviridis</name>
    <dbReference type="NCBI Taxonomy" id="50712"/>
    <lineage>
        <taxon>Bacteria</taxon>
        <taxon>Pseudomonadati</taxon>
        <taxon>Pseudomonadota</taxon>
        <taxon>Alphaproteobacteria</taxon>
        <taxon>Hyphomicrobiales</taxon>
        <taxon>Blastochloridaceae</taxon>
        <taxon>Blastochloris</taxon>
    </lineage>
</organism>
<keyword evidence="3" id="KW-1185">Reference proteome</keyword>
<feature type="transmembrane region" description="Helical" evidence="1">
    <location>
        <begin position="45"/>
        <end position="65"/>
    </location>
</feature>
<evidence type="ECO:0008006" key="4">
    <source>
        <dbReference type="Google" id="ProtNLM"/>
    </source>
</evidence>
<keyword evidence="1" id="KW-0472">Membrane</keyword>
<dbReference type="OrthoDB" id="8116201at2"/>
<dbReference type="Proteomes" id="UP000323886">
    <property type="component" value="Unassembled WGS sequence"/>
</dbReference>
<dbReference type="AlphaFoldDB" id="A0A5M6HN05"/>